<dbReference type="InterPro" id="IPR002372">
    <property type="entry name" value="PQQ_rpt_dom"/>
</dbReference>
<accession>A0ABP6Q1U7</accession>
<proteinExistence type="predicted"/>
<dbReference type="Pfam" id="PF13360">
    <property type="entry name" value="PQQ_2"/>
    <property type="match status" value="1"/>
</dbReference>
<dbReference type="Gene3D" id="2.60.120.260">
    <property type="entry name" value="Galactose-binding domain-like"/>
    <property type="match status" value="1"/>
</dbReference>
<keyword evidence="4" id="KW-1185">Reference proteome</keyword>
<organism evidence="3 4">
    <name type="scientific">Actinocorallia longicatena</name>
    <dbReference type="NCBI Taxonomy" id="111803"/>
    <lineage>
        <taxon>Bacteria</taxon>
        <taxon>Bacillati</taxon>
        <taxon>Actinomycetota</taxon>
        <taxon>Actinomycetes</taxon>
        <taxon>Streptosporangiales</taxon>
        <taxon>Thermomonosporaceae</taxon>
        <taxon>Actinocorallia</taxon>
    </lineage>
</organism>
<dbReference type="Proteomes" id="UP001501237">
    <property type="component" value="Unassembled WGS sequence"/>
</dbReference>
<keyword evidence="1" id="KW-0732">Signal</keyword>
<dbReference type="Gene3D" id="2.130.10.10">
    <property type="entry name" value="YVTN repeat-like/Quinoprotein amine dehydrogenase"/>
    <property type="match status" value="1"/>
</dbReference>
<name>A0ABP6Q1U7_9ACTN</name>
<dbReference type="InterPro" id="IPR011047">
    <property type="entry name" value="Quinoprotein_ADH-like_sf"/>
</dbReference>
<gene>
    <name evidence="3" type="ORF">GCM10010468_13610</name>
</gene>
<dbReference type="InterPro" id="IPR015943">
    <property type="entry name" value="WD40/YVTN_repeat-like_dom_sf"/>
</dbReference>
<evidence type="ECO:0000313" key="3">
    <source>
        <dbReference type="EMBL" id="GAA3200733.1"/>
    </source>
</evidence>
<dbReference type="SUPFAM" id="SSF50998">
    <property type="entry name" value="Quinoprotein alcohol dehydrogenase-like"/>
    <property type="match status" value="1"/>
</dbReference>
<feature type="signal peptide" evidence="1">
    <location>
        <begin position="1"/>
        <end position="26"/>
    </location>
</feature>
<evidence type="ECO:0000259" key="2">
    <source>
        <dbReference type="Pfam" id="PF13360"/>
    </source>
</evidence>
<comment type="caution">
    <text evidence="3">The sequence shown here is derived from an EMBL/GenBank/DDBJ whole genome shotgun (WGS) entry which is preliminary data.</text>
</comment>
<evidence type="ECO:0000313" key="4">
    <source>
        <dbReference type="Proteomes" id="UP001501237"/>
    </source>
</evidence>
<evidence type="ECO:0000256" key="1">
    <source>
        <dbReference type="SAM" id="SignalP"/>
    </source>
</evidence>
<reference evidence="4" key="1">
    <citation type="journal article" date="2019" name="Int. J. Syst. Evol. Microbiol.">
        <title>The Global Catalogue of Microorganisms (GCM) 10K type strain sequencing project: providing services to taxonomists for standard genome sequencing and annotation.</title>
        <authorList>
            <consortium name="The Broad Institute Genomics Platform"/>
            <consortium name="The Broad Institute Genome Sequencing Center for Infectious Disease"/>
            <person name="Wu L."/>
            <person name="Ma J."/>
        </authorList>
    </citation>
    <scope>NUCLEOTIDE SEQUENCE [LARGE SCALE GENOMIC DNA]</scope>
    <source>
        <strain evidence="4">JCM 9377</strain>
    </source>
</reference>
<feature type="domain" description="Pyrrolo-quinoline quinone repeat" evidence="2">
    <location>
        <begin position="255"/>
        <end position="331"/>
    </location>
</feature>
<dbReference type="EMBL" id="BAAAUV010000003">
    <property type="protein sequence ID" value="GAA3200733.1"/>
    <property type="molecule type" value="Genomic_DNA"/>
</dbReference>
<protein>
    <recommendedName>
        <fullName evidence="2">Pyrrolo-quinoline quinone repeat domain-containing protein</fullName>
    </recommendedName>
</protein>
<sequence length="543" mass="55917">MTIMKRISVVCAALISLAATATSAHADPSGYSAQPRASWSPNGAVYALAESGGRVYLGGNFTAITNRATGETVEVTRLAAIDAVTGDLIRTWTPAANNIVYSLVASADGTRIFAGGTFTSVSGVGKSRLAALNATTGALIPTWGPYPNAQVRGMTRIGDTLYLGGLFTSVSTVARTRLAAVSATTGTLLPWAPAADASVSTLEGVPDGSEVVIGGTFHQLGGVGRDFLGAVDAVTGTPTSWNPTEACGDCQILDVAVDDTRVYAGVGGTGGHATAWNRNSNAVLWSQQGDGDVESIAVSDGMVYAGGHYSPSFAGTTRYALTALDDATGAVDPYFAPQITQTLGTHAILAGPSYLRIGGTFQTINGTSRARYAEFPIAGPPQTLLGPGTSWRYDDSGADLGTAWSGTAYDDSAWPSGAAQLGFGDGDEATALTPGRITYYFRTTFTVANPAALRDAVVQLVRDDGAIVHLNGTEIFRTAMPAGAVTSSTPASSTSGGADESFWHSSWFRPSLLRNGLNTLAVEVHQAAANSSDVSFNLQLTGR</sequence>
<feature type="chain" id="PRO_5045746851" description="Pyrrolo-quinoline quinone repeat domain-containing protein" evidence="1">
    <location>
        <begin position="27"/>
        <end position="543"/>
    </location>
</feature>